<dbReference type="OrthoDB" id="6091628at2"/>
<accession>A0A5S4HCL2</accession>
<feature type="region of interest" description="Disordered" evidence="1">
    <location>
        <begin position="832"/>
        <end position="855"/>
    </location>
</feature>
<comment type="caution">
    <text evidence="2">The sequence shown here is derived from an EMBL/GenBank/DDBJ whole genome shotgun (WGS) entry which is preliminary data.</text>
</comment>
<feature type="compositionally biased region" description="Basic and acidic residues" evidence="1">
    <location>
        <begin position="267"/>
        <end position="286"/>
    </location>
</feature>
<gene>
    <name evidence="2" type="ORF">ETD96_00440</name>
</gene>
<dbReference type="AlphaFoldDB" id="A0A5S4HCL2"/>
<protein>
    <submittedName>
        <fullName evidence="2">Uncharacterized protein</fullName>
    </submittedName>
</protein>
<feature type="region of interest" description="Disordered" evidence="1">
    <location>
        <begin position="34"/>
        <end position="53"/>
    </location>
</feature>
<feature type="region of interest" description="Disordered" evidence="1">
    <location>
        <begin position="361"/>
        <end position="380"/>
    </location>
</feature>
<feature type="region of interest" description="Disordered" evidence="1">
    <location>
        <begin position="267"/>
        <end position="288"/>
    </location>
</feature>
<dbReference type="RefSeq" id="WP_138632158.1">
    <property type="nucleotide sequence ID" value="NZ_JASWDG010000015.1"/>
</dbReference>
<dbReference type="EMBL" id="VCKZ01000001">
    <property type="protein sequence ID" value="TMR42511.1"/>
    <property type="molecule type" value="Genomic_DNA"/>
</dbReference>
<reference evidence="2 3" key="1">
    <citation type="submission" date="2019-05" db="EMBL/GenBank/DDBJ databases">
        <title>Draft genome sequence of Actinomadura geliboluensis A8036.</title>
        <authorList>
            <person name="Saricaoglu S."/>
            <person name="Isik K."/>
        </authorList>
    </citation>
    <scope>NUCLEOTIDE SEQUENCE [LARGE SCALE GENOMIC DNA]</scope>
    <source>
        <strain evidence="2 3">A8036</strain>
    </source>
</reference>
<name>A0A5S4HCL2_9ACTN</name>
<proteinExistence type="predicted"/>
<evidence type="ECO:0000256" key="1">
    <source>
        <dbReference type="SAM" id="MobiDB-lite"/>
    </source>
</evidence>
<evidence type="ECO:0000313" key="2">
    <source>
        <dbReference type="EMBL" id="TMR42511.1"/>
    </source>
</evidence>
<organism evidence="2 3">
    <name type="scientific">Actinomadura geliboluensis</name>
    <dbReference type="NCBI Taxonomy" id="882440"/>
    <lineage>
        <taxon>Bacteria</taxon>
        <taxon>Bacillati</taxon>
        <taxon>Actinomycetota</taxon>
        <taxon>Actinomycetes</taxon>
        <taxon>Streptosporangiales</taxon>
        <taxon>Thermomonosporaceae</taxon>
        <taxon>Actinomadura</taxon>
    </lineage>
</organism>
<keyword evidence="3" id="KW-1185">Reference proteome</keyword>
<dbReference type="Proteomes" id="UP000305238">
    <property type="component" value="Unassembled WGS sequence"/>
</dbReference>
<evidence type="ECO:0000313" key="3">
    <source>
        <dbReference type="Proteomes" id="UP000305238"/>
    </source>
</evidence>
<sequence length="1241" mass="135594">MSSPEAVIVPVRVTALMVNDAVRNQDWRRWRPDFTRRSDLGPEPDPLNQPVSRPDTGVLVHWELPAALRAGALQPDGTTAYAAVPTRWLVVRYGGRTGTDERSAAGWLVHSDHLSDTEAADNSPYAVPASATDPTPVPKRVGRVRPLDGDLSEPAEPAGVLSGPLTAIGPGLPTFATYQPYNMGVFSMHDPLTGLTGDPLDLSYLVMGWYGTDAHDPLAGVTAGPPSEFQEKITERIERLGWDCPVPATPVRTVCAGAAVGVRWEKTGVPEPDHDEAPVTEDDPKKRPVTYGVAESSADGISALALAHDTGFWKDPGRLRRLQALQYGLLHQLDTRDGMAAVQQRTREARFEPVAGGFTWDITTPPAVQGEDSQPVRPLPEPEREWLADTNEAQRAYDAAARRLARRQERLSELWWYVQRLNAIIPSLKTARQRVVKGRLEKLKRKVEADLAAFAGKVTAERTALAQAPALLKAVTPEDLDTAIDAEVKRLTGLWKRAPVGRPIRTPRPVFHNAREPVVLIKGAKATRLLDDPAVIPCRLSGETVTKAGENAAVTALLPPGWAAVADMIPANVPAELPGNLLTEFAALDRYRAPATATFADQAAPVAWSAPDRRVHAVRRATALWKQPWTPLLLVWEAEYFAVPYHHYQDAGRSDPRKNWEFGDDFYQWRGEGDAAEDKAVPRSVSGSILLSAHAVDNIAERLQNVDSEAPGQSEEFLHAVGDLARHLADAGGGTDLISQALDGFTEKLTGRESRVRPRPDAAVADILDGHHTFAPRALSAVTREPANPAPDENWLAAPGYEPYRAGQFRFNRLFLVDRFGRGYEVVQTADRPDQRPAPARAATVVPDAKDPRKPGDADALVHVGRQRSWAPHLFQLRPRLPQPARLGFDFVSRLDDAQVAFSADAGDQISAWIVPSYFDGALLCMAADGRLLGELRPDQDALVFERYHADAPTLGRDSAEHPHLARFLNGLDSRDDRVRSLEDLIAAVEAARLAIVPDRPSASHPTLRMLGHPLALMRARLELEGDAEPIVPILPSRLAADPPTADYQEYAWPVLLGSNSSFEDGLIGYFDQDDYTRLYAVAPPHNPPEGYVAGRHKGAGLALRLGDSRLVTLLADPWAGVQANTHILPTGYLRPDVDYISHALARMDAVFHVGPVLGRLQGVTVERGDGTETVTQAFSLPLPVVESGEWTWRRPDGTTIAVTATDTTARITPESRTHLRTGLLHLANGMTRRHDSPTRP</sequence>